<proteinExistence type="predicted"/>
<evidence type="ECO:0000313" key="1">
    <source>
        <dbReference type="EMBL" id="KKM77041.1"/>
    </source>
</evidence>
<dbReference type="AlphaFoldDB" id="A0A0F9KQL4"/>
<accession>A0A0F9KQL4</accession>
<organism evidence="1">
    <name type="scientific">marine sediment metagenome</name>
    <dbReference type="NCBI Taxonomy" id="412755"/>
    <lineage>
        <taxon>unclassified sequences</taxon>
        <taxon>metagenomes</taxon>
        <taxon>ecological metagenomes</taxon>
    </lineage>
</organism>
<comment type="caution">
    <text evidence="1">The sequence shown here is derived from an EMBL/GenBank/DDBJ whole genome shotgun (WGS) entry which is preliminary data.</text>
</comment>
<dbReference type="EMBL" id="LAZR01008707">
    <property type="protein sequence ID" value="KKM77041.1"/>
    <property type="molecule type" value="Genomic_DNA"/>
</dbReference>
<name>A0A0F9KQL4_9ZZZZ</name>
<gene>
    <name evidence="1" type="ORF">LCGC14_1374090</name>
</gene>
<protein>
    <submittedName>
        <fullName evidence="1">Uncharacterized protein</fullName>
    </submittedName>
</protein>
<sequence length="39" mass="4204">MLKTSTMLLVWLLVGLISLGSTIGTIWLVCLIVKAVFGL</sequence>
<reference evidence="1" key="1">
    <citation type="journal article" date="2015" name="Nature">
        <title>Complex archaea that bridge the gap between prokaryotes and eukaryotes.</title>
        <authorList>
            <person name="Spang A."/>
            <person name="Saw J.H."/>
            <person name="Jorgensen S.L."/>
            <person name="Zaremba-Niedzwiedzka K."/>
            <person name="Martijn J."/>
            <person name="Lind A.E."/>
            <person name="van Eijk R."/>
            <person name="Schleper C."/>
            <person name="Guy L."/>
            <person name="Ettema T.J."/>
        </authorList>
    </citation>
    <scope>NUCLEOTIDE SEQUENCE</scope>
</reference>